<accession>A0A8S1NHE0</accession>
<proteinExistence type="predicted"/>
<comment type="caution">
    <text evidence="1">The sequence shown here is derived from an EMBL/GenBank/DDBJ whole genome shotgun (WGS) entry which is preliminary data.</text>
</comment>
<keyword evidence="2" id="KW-1185">Reference proteome</keyword>
<protein>
    <submittedName>
        <fullName evidence="1">Uncharacterized protein</fullName>
    </submittedName>
</protein>
<sequence length="77" mass="9454">MKCITIQSTLNSFSKYVYQYLSQDFQVVEKVGKIMTDIYKQISTECYILKRQKELLGYIYQQWMMYMQQKIRVFKQI</sequence>
<evidence type="ECO:0000313" key="2">
    <source>
        <dbReference type="Proteomes" id="UP000692954"/>
    </source>
</evidence>
<name>A0A8S1NHE0_9CILI</name>
<gene>
    <name evidence="1" type="ORF">PSON_ATCC_30995.1.T0570294</name>
</gene>
<dbReference type="EMBL" id="CAJJDN010000057">
    <property type="protein sequence ID" value="CAD8091482.1"/>
    <property type="molecule type" value="Genomic_DNA"/>
</dbReference>
<organism evidence="1 2">
    <name type="scientific">Paramecium sonneborni</name>
    <dbReference type="NCBI Taxonomy" id="65129"/>
    <lineage>
        <taxon>Eukaryota</taxon>
        <taxon>Sar</taxon>
        <taxon>Alveolata</taxon>
        <taxon>Ciliophora</taxon>
        <taxon>Intramacronucleata</taxon>
        <taxon>Oligohymenophorea</taxon>
        <taxon>Peniculida</taxon>
        <taxon>Parameciidae</taxon>
        <taxon>Paramecium</taxon>
    </lineage>
</organism>
<dbReference type="AlphaFoldDB" id="A0A8S1NHE0"/>
<dbReference type="Proteomes" id="UP000692954">
    <property type="component" value="Unassembled WGS sequence"/>
</dbReference>
<reference evidence="1" key="1">
    <citation type="submission" date="2021-01" db="EMBL/GenBank/DDBJ databases">
        <authorList>
            <consortium name="Genoscope - CEA"/>
            <person name="William W."/>
        </authorList>
    </citation>
    <scope>NUCLEOTIDE SEQUENCE</scope>
</reference>
<evidence type="ECO:0000313" key="1">
    <source>
        <dbReference type="EMBL" id="CAD8091482.1"/>
    </source>
</evidence>